<protein>
    <submittedName>
        <fullName evidence="2">SapB/AmfS family lanthipeptide</fullName>
    </submittedName>
</protein>
<accession>A0ABS0NHC8</accession>
<dbReference type="Pfam" id="PF19402">
    <property type="entry name" value="RamS"/>
    <property type="match status" value="1"/>
</dbReference>
<keyword evidence="3" id="KW-1185">Reference proteome</keyword>
<organism evidence="2 3">
    <name type="scientific">Streptomyces pactum</name>
    <dbReference type="NCBI Taxonomy" id="68249"/>
    <lineage>
        <taxon>Bacteria</taxon>
        <taxon>Bacillati</taxon>
        <taxon>Actinomycetota</taxon>
        <taxon>Actinomycetes</taxon>
        <taxon>Kitasatosporales</taxon>
        <taxon>Streptomycetaceae</taxon>
        <taxon>Streptomyces</taxon>
    </lineage>
</organism>
<comment type="caution">
    <text evidence="2">The sequence shown here is derived from an EMBL/GenBank/DDBJ whole genome shotgun (WGS) entry which is preliminary data.</text>
</comment>
<evidence type="ECO:0000313" key="2">
    <source>
        <dbReference type="EMBL" id="MBH5334596.1"/>
    </source>
</evidence>
<dbReference type="NCBIfam" id="NF038159">
    <property type="entry name" value="lanthi_III_b"/>
    <property type="match status" value="1"/>
</dbReference>
<reference evidence="2 3" key="1">
    <citation type="submission" date="2020-09" db="EMBL/GenBank/DDBJ databases">
        <title>Biosynthesis of the nuclear factor of activated T cells inhibitor NFAT-133 and its congeners in Streptomyces pactum.</title>
        <authorList>
            <person name="Zhou W."/>
            <person name="Posri P."/>
            <person name="Abugrain M.E."/>
            <person name="Weisberg A.J."/>
            <person name="Chang J.H."/>
            <person name="Mahmud T."/>
        </authorList>
    </citation>
    <scope>NUCLEOTIDE SEQUENCE [LARGE SCALE GENOMIC DNA]</scope>
    <source>
        <strain evidence="2 3">ATCC 27456</strain>
    </source>
</reference>
<dbReference type="NCBIfam" id="NF033212">
    <property type="entry name" value="SapB_AmfS_lanti"/>
    <property type="match status" value="1"/>
</dbReference>
<name>A0ABS0NHC8_9ACTN</name>
<feature type="compositionally biased region" description="Polar residues" evidence="1">
    <location>
        <begin position="8"/>
        <end position="21"/>
    </location>
</feature>
<evidence type="ECO:0000313" key="3">
    <source>
        <dbReference type="Proteomes" id="UP000807371"/>
    </source>
</evidence>
<dbReference type="RefSeq" id="WP_197988271.1">
    <property type="nucleotide sequence ID" value="NZ_JACYXC010000001.1"/>
</dbReference>
<gene>
    <name evidence="2" type="ORF">IHE55_07185</name>
</gene>
<dbReference type="Proteomes" id="UP000807371">
    <property type="component" value="Unassembled WGS sequence"/>
</dbReference>
<evidence type="ECO:0000256" key="1">
    <source>
        <dbReference type="SAM" id="MobiDB-lite"/>
    </source>
</evidence>
<feature type="region of interest" description="Disordered" evidence="1">
    <location>
        <begin position="1"/>
        <end position="21"/>
    </location>
</feature>
<dbReference type="EMBL" id="JACYXC010000001">
    <property type="protein sequence ID" value="MBH5334596.1"/>
    <property type="molecule type" value="Genomic_DNA"/>
</dbReference>
<proteinExistence type="predicted"/>
<sequence length="40" mass="4164">MALLDLQNLESTESNSGGDESSLSLLACDANSSNSFLICL</sequence>
<dbReference type="InterPro" id="IPR045825">
    <property type="entry name" value="RamS"/>
</dbReference>